<dbReference type="Proteomes" id="UP000655208">
    <property type="component" value="Unassembled WGS sequence"/>
</dbReference>
<dbReference type="Gene3D" id="3.10.450.50">
    <property type="match status" value="1"/>
</dbReference>
<name>A0A917WF29_9ACTN</name>
<gene>
    <name evidence="1" type="ORF">GCM10011594_16630</name>
</gene>
<proteinExistence type="predicted"/>
<keyword evidence="2" id="KW-1185">Reference proteome</keyword>
<dbReference type="AlphaFoldDB" id="A0A917WF29"/>
<sequence length="119" mass="13714">MFDEMVVGKDATAVADFYHPDFQMVSNGVVQGFDAFAESHSRVYDTPISYQVRYDEQAWVETPDRIAGRVWITTARPGEPATEIEVVLIATYRNGLIHRLWELTWPDWSRLGAFEHYDS</sequence>
<evidence type="ECO:0000313" key="1">
    <source>
        <dbReference type="EMBL" id="GGL97479.1"/>
    </source>
</evidence>
<reference evidence="1" key="1">
    <citation type="journal article" date="2014" name="Int. J. Syst. Evol. Microbiol.">
        <title>Complete genome sequence of Corynebacterium casei LMG S-19264T (=DSM 44701T), isolated from a smear-ripened cheese.</title>
        <authorList>
            <consortium name="US DOE Joint Genome Institute (JGI-PGF)"/>
            <person name="Walter F."/>
            <person name="Albersmeier A."/>
            <person name="Kalinowski J."/>
            <person name="Ruckert C."/>
        </authorList>
    </citation>
    <scope>NUCLEOTIDE SEQUENCE</scope>
    <source>
        <strain evidence="1">CGMCC 4.7308</strain>
    </source>
</reference>
<comment type="caution">
    <text evidence="1">The sequence shown here is derived from an EMBL/GenBank/DDBJ whole genome shotgun (WGS) entry which is preliminary data.</text>
</comment>
<dbReference type="SUPFAM" id="SSF54427">
    <property type="entry name" value="NTF2-like"/>
    <property type="match status" value="1"/>
</dbReference>
<organism evidence="1 2">
    <name type="scientific">Nakamurella endophytica</name>
    <dbReference type="NCBI Taxonomy" id="1748367"/>
    <lineage>
        <taxon>Bacteria</taxon>
        <taxon>Bacillati</taxon>
        <taxon>Actinomycetota</taxon>
        <taxon>Actinomycetes</taxon>
        <taxon>Nakamurellales</taxon>
        <taxon>Nakamurellaceae</taxon>
        <taxon>Nakamurella</taxon>
    </lineage>
</organism>
<dbReference type="InterPro" id="IPR032710">
    <property type="entry name" value="NTF2-like_dom_sf"/>
</dbReference>
<evidence type="ECO:0000313" key="2">
    <source>
        <dbReference type="Proteomes" id="UP000655208"/>
    </source>
</evidence>
<dbReference type="EMBL" id="BMNA01000003">
    <property type="protein sequence ID" value="GGL97479.1"/>
    <property type="molecule type" value="Genomic_DNA"/>
</dbReference>
<protein>
    <recommendedName>
        <fullName evidence="3">Nuclear transport factor 2 family protein</fullName>
    </recommendedName>
</protein>
<reference evidence="1" key="2">
    <citation type="submission" date="2020-09" db="EMBL/GenBank/DDBJ databases">
        <authorList>
            <person name="Sun Q."/>
            <person name="Zhou Y."/>
        </authorList>
    </citation>
    <scope>NUCLEOTIDE SEQUENCE</scope>
    <source>
        <strain evidence="1">CGMCC 4.7308</strain>
    </source>
</reference>
<accession>A0A917WF29</accession>
<evidence type="ECO:0008006" key="3">
    <source>
        <dbReference type="Google" id="ProtNLM"/>
    </source>
</evidence>